<feature type="region of interest" description="Disordered" evidence="1">
    <location>
        <begin position="16"/>
        <end position="37"/>
    </location>
</feature>
<accession>W0VB55</accession>
<name>W0VB55_9BURK</name>
<dbReference type="PATRIC" id="fig|1349767.4.peg.1143"/>
<dbReference type="KEGG" id="jag:GJA_4504"/>
<evidence type="ECO:0000313" key="2">
    <source>
        <dbReference type="EMBL" id="CDG85111.1"/>
    </source>
</evidence>
<sequence>MQELSSKLEMFLKINKKKHEAQADPGATTPPYNPWQV</sequence>
<protein>
    <submittedName>
        <fullName evidence="2">Uncharacterized protein</fullName>
    </submittedName>
</protein>
<evidence type="ECO:0000313" key="3">
    <source>
        <dbReference type="Proteomes" id="UP000027604"/>
    </source>
</evidence>
<dbReference type="EMBL" id="HG322949">
    <property type="protein sequence ID" value="CDG85111.1"/>
    <property type="molecule type" value="Genomic_DNA"/>
</dbReference>
<dbReference type="HOGENOM" id="CLU_3344606_0_0_4"/>
<keyword evidence="3" id="KW-1185">Reference proteome</keyword>
<proteinExistence type="predicted"/>
<evidence type="ECO:0000256" key="1">
    <source>
        <dbReference type="SAM" id="MobiDB-lite"/>
    </source>
</evidence>
<reference evidence="2 3" key="1">
    <citation type="journal article" date="2015" name="Genome Announc.">
        <title>Genome Sequence of Mushroom Soft-Rot Pathogen Janthinobacterium agaricidamnosum.</title>
        <authorList>
            <person name="Graupner K."/>
            <person name="Lackner G."/>
            <person name="Hertweck C."/>
        </authorList>
    </citation>
    <scope>NUCLEOTIDE SEQUENCE [LARGE SCALE GENOMIC DNA]</scope>
    <source>
        <strain evidence="3">NBRC 102515 / DSM 9628</strain>
    </source>
</reference>
<dbReference type="AlphaFoldDB" id="W0VB55"/>
<organism evidence="2 3">
    <name type="scientific">Janthinobacterium agaricidamnosum NBRC 102515 = DSM 9628</name>
    <dbReference type="NCBI Taxonomy" id="1349767"/>
    <lineage>
        <taxon>Bacteria</taxon>
        <taxon>Pseudomonadati</taxon>
        <taxon>Pseudomonadota</taxon>
        <taxon>Betaproteobacteria</taxon>
        <taxon>Burkholderiales</taxon>
        <taxon>Oxalobacteraceae</taxon>
        <taxon>Janthinobacterium</taxon>
    </lineage>
</organism>
<gene>
    <name evidence="2" type="ORF">GJA_4504</name>
</gene>
<dbReference type="Proteomes" id="UP000027604">
    <property type="component" value="Chromosome I"/>
</dbReference>